<dbReference type="PROSITE" id="PS50949">
    <property type="entry name" value="HTH_GNTR"/>
    <property type="match status" value="1"/>
</dbReference>
<dbReference type="SUPFAM" id="SSF46785">
    <property type="entry name" value="Winged helix' DNA-binding domain"/>
    <property type="match status" value="1"/>
</dbReference>
<dbReference type="AlphaFoldDB" id="A0A7V0LUP1"/>
<dbReference type="InterPro" id="IPR000524">
    <property type="entry name" value="Tscrpt_reg_HTH_GntR"/>
</dbReference>
<organism evidence="5">
    <name type="scientific">candidate division WOR-3 bacterium</name>
    <dbReference type="NCBI Taxonomy" id="2052148"/>
    <lineage>
        <taxon>Bacteria</taxon>
        <taxon>Bacteria division WOR-3</taxon>
    </lineage>
</organism>
<dbReference type="InterPro" id="IPR036388">
    <property type="entry name" value="WH-like_DNA-bd_sf"/>
</dbReference>
<accession>A0A7V0LUP1</accession>
<dbReference type="CDD" id="cd07377">
    <property type="entry name" value="WHTH_GntR"/>
    <property type="match status" value="1"/>
</dbReference>
<dbReference type="Gene3D" id="1.10.10.10">
    <property type="entry name" value="Winged helix-like DNA-binding domain superfamily/Winged helix DNA-binding domain"/>
    <property type="match status" value="1"/>
</dbReference>
<evidence type="ECO:0000256" key="3">
    <source>
        <dbReference type="ARBA" id="ARBA00023163"/>
    </source>
</evidence>
<dbReference type="InterPro" id="IPR036390">
    <property type="entry name" value="WH_DNA-bd_sf"/>
</dbReference>
<comment type="caution">
    <text evidence="5">The sequence shown here is derived from an EMBL/GenBank/DDBJ whole genome shotgun (WGS) entry which is preliminary data.</text>
</comment>
<evidence type="ECO:0000256" key="2">
    <source>
        <dbReference type="ARBA" id="ARBA00023125"/>
    </source>
</evidence>
<name>A0A7V0LUP1_UNCW3</name>
<reference evidence="5" key="1">
    <citation type="journal article" date="2020" name="mSystems">
        <title>Genome- and Community-Level Interaction Insights into Carbon Utilization and Element Cycling Functions of Hydrothermarchaeota in Hydrothermal Sediment.</title>
        <authorList>
            <person name="Zhou Z."/>
            <person name="Liu Y."/>
            <person name="Xu W."/>
            <person name="Pan J."/>
            <person name="Luo Z.H."/>
            <person name="Li M."/>
        </authorList>
    </citation>
    <scope>NUCLEOTIDE SEQUENCE [LARGE SCALE GENOMIC DNA]</scope>
    <source>
        <strain evidence="5">HyVt-28</strain>
    </source>
</reference>
<keyword evidence="2" id="KW-0238">DNA-binding</keyword>
<dbReference type="GO" id="GO:0003700">
    <property type="term" value="F:DNA-binding transcription factor activity"/>
    <property type="evidence" value="ECO:0007669"/>
    <property type="project" value="InterPro"/>
</dbReference>
<sequence>MTLIQFKEFDESRPIYLQVIEAIKKAIIRGELKPGDKIPSVRELAQELRINPNTVQKAYQELEREGITFTRRGQGNFVTEDQDKITSLKQEILEKIVRDFIDELSSVNLNLEDIMEKIKEYMKNEGHSNRKFR</sequence>
<evidence type="ECO:0000256" key="1">
    <source>
        <dbReference type="ARBA" id="ARBA00023015"/>
    </source>
</evidence>
<dbReference type="Proteomes" id="UP000886381">
    <property type="component" value="Unassembled WGS sequence"/>
</dbReference>
<dbReference type="PANTHER" id="PTHR38445:SF6">
    <property type="entry name" value="GNTR-FAMILY TRANSCRIPTIONAL REGULATOR"/>
    <property type="match status" value="1"/>
</dbReference>
<dbReference type="SMART" id="SM00345">
    <property type="entry name" value="HTH_GNTR"/>
    <property type="match status" value="1"/>
</dbReference>
<dbReference type="Pfam" id="PF00392">
    <property type="entry name" value="GntR"/>
    <property type="match status" value="1"/>
</dbReference>
<dbReference type="GO" id="GO:0003677">
    <property type="term" value="F:DNA binding"/>
    <property type="evidence" value="ECO:0007669"/>
    <property type="project" value="UniProtKB-KW"/>
</dbReference>
<keyword evidence="1" id="KW-0805">Transcription regulation</keyword>
<feature type="domain" description="HTH gntR-type" evidence="4">
    <location>
        <begin position="13"/>
        <end position="81"/>
    </location>
</feature>
<evidence type="ECO:0000313" key="5">
    <source>
        <dbReference type="EMBL" id="HDL60349.1"/>
    </source>
</evidence>
<gene>
    <name evidence="5" type="ORF">ENH14_02715</name>
</gene>
<dbReference type="PANTHER" id="PTHR38445">
    <property type="entry name" value="HTH-TYPE TRANSCRIPTIONAL REPRESSOR YTRA"/>
    <property type="match status" value="1"/>
</dbReference>
<keyword evidence="3" id="KW-0804">Transcription</keyword>
<protein>
    <submittedName>
        <fullName evidence="5">GntR family transcriptional regulator</fullName>
    </submittedName>
</protein>
<dbReference type="EMBL" id="DRDR01000115">
    <property type="protein sequence ID" value="HDL60349.1"/>
    <property type="molecule type" value="Genomic_DNA"/>
</dbReference>
<evidence type="ECO:0000259" key="4">
    <source>
        <dbReference type="PROSITE" id="PS50949"/>
    </source>
</evidence>
<proteinExistence type="predicted"/>